<name>A0A804J7H4_MUSAM</name>
<reference evidence="2" key="1">
    <citation type="submission" date="2021-03" db="EMBL/GenBank/DDBJ databases">
        <authorList>
            <consortium name="Genoscope - CEA"/>
            <person name="William W."/>
        </authorList>
    </citation>
    <scope>NUCLEOTIDE SEQUENCE</scope>
    <source>
        <strain evidence="2">Doubled-haploid Pahang</strain>
    </source>
</reference>
<proteinExistence type="predicted"/>
<reference evidence="3" key="2">
    <citation type="submission" date="2021-05" db="UniProtKB">
        <authorList>
            <consortium name="EnsemblPlants"/>
        </authorList>
    </citation>
    <scope>IDENTIFICATION</scope>
    <source>
        <strain evidence="3">subsp. malaccensis</strain>
    </source>
</reference>
<feature type="region of interest" description="Disordered" evidence="1">
    <location>
        <begin position="145"/>
        <end position="170"/>
    </location>
</feature>
<dbReference type="InParanoid" id="A0A804J7H4"/>
<feature type="compositionally biased region" description="Low complexity" evidence="1">
    <location>
        <begin position="145"/>
        <end position="157"/>
    </location>
</feature>
<dbReference type="EMBL" id="HG996470">
    <property type="protein sequence ID" value="CAG1839306.1"/>
    <property type="molecule type" value="Genomic_DNA"/>
</dbReference>
<evidence type="ECO:0000313" key="2">
    <source>
        <dbReference type="EMBL" id="CAG1839306.1"/>
    </source>
</evidence>
<evidence type="ECO:0000256" key="1">
    <source>
        <dbReference type="SAM" id="MobiDB-lite"/>
    </source>
</evidence>
<protein>
    <submittedName>
        <fullName evidence="2">(wild Malaysian banana) hypothetical protein</fullName>
    </submittedName>
</protein>
<dbReference type="PANTHER" id="PTHR35110">
    <property type="entry name" value="EXPRESSED PROTEIN"/>
    <property type="match status" value="1"/>
</dbReference>
<gene>
    <name evidence="2" type="ORF">GSMUA_274830.1</name>
</gene>
<evidence type="ECO:0000313" key="3">
    <source>
        <dbReference type="EnsemblPlants" id="Ma05_p22830.1"/>
    </source>
</evidence>
<sequence length="197" mass="21904">MRASPLKRDGIEGDAVGRRVGRAVLHGGAAAVAGRALVRCFSRKHRSDTRRINPKVPREEATAISHSLYQIVKDHGPLSVSNTWNHAKHFLTSRNLWQCDVEESSINGSNSKTHMKIMLKWMMGRKMLKLSCTHVDSAKEVSPLYSAGRSSSSAPPSHTLNDSRQGEKSRHKVHQIGGGYEVCFMPQRKGYKLCSML</sequence>
<organism evidence="3 4">
    <name type="scientific">Musa acuminata subsp. malaccensis</name>
    <name type="common">Wild banana</name>
    <name type="synonym">Musa malaccensis</name>
    <dbReference type="NCBI Taxonomy" id="214687"/>
    <lineage>
        <taxon>Eukaryota</taxon>
        <taxon>Viridiplantae</taxon>
        <taxon>Streptophyta</taxon>
        <taxon>Embryophyta</taxon>
        <taxon>Tracheophyta</taxon>
        <taxon>Spermatophyta</taxon>
        <taxon>Magnoliopsida</taxon>
        <taxon>Liliopsida</taxon>
        <taxon>Zingiberales</taxon>
        <taxon>Musaceae</taxon>
        <taxon>Musa</taxon>
    </lineage>
</organism>
<accession>A0A804J7H4</accession>
<dbReference type="AlphaFoldDB" id="A0A804J7H4"/>
<keyword evidence="4" id="KW-1185">Reference proteome</keyword>
<dbReference type="Proteomes" id="UP000012960">
    <property type="component" value="Unplaced"/>
</dbReference>
<dbReference type="PANTHER" id="PTHR35110:SF1">
    <property type="entry name" value="EXPRESSED PROTEIN"/>
    <property type="match status" value="1"/>
</dbReference>
<dbReference type="EnsemblPlants" id="Ma05_t22830.1">
    <property type="protein sequence ID" value="Ma05_p22830.1"/>
    <property type="gene ID" value="Ma05_g22830"/>
</dbReference>
<dbReference type="OrthoDB" id="1938190at2759"/>
<dbReference type="Gramene" id="Ma05_t22830.1">
    <property type="protein sequence ID" value="Ma05_p22830.1"/>
    <property type="gene ID" value="Ma05_g22830"/>
</dbReference>
<evidence type="ECO:0000313" key="4">
    <source>
        <dbReference type="Proteomes" id="UP000012960"/>
    </source>
</evidence>